<accession>A0A7W7C955</accession>
<dbReference type="AlphaFoldDB" id="A0A7W7C955"/>
<dbReference type="GO" id="GO:0005829">
    <property type="term" value="C:cytosol"/>
    <property type="evidence" value="ECO:0007669"/>
    <property type="project" value="UniProtKB-ARBA"/>
</dbReference>
<dbReference type="PANTHER" id="PTHR43364:SF4">
    <property type="entry name" value="NAD(P)-LINKED OXIDOREDUCTASE SUPERFAMILY PROTEIN"/>
    <property type="match status" value="1"/>
</dbReference>
<dbReference type="Pfam" id="PF00248">
    <property type="entry name" value="Aldo_ket_red"/>
    <property type="match status" value="1"/>
</dbReference>
<evidence type="ECO:0000259" key="3">
    <source>
        <dbReference type="Pfam" id="PF00248"/>
    </source>
</evidence>
<dbReference type="Gene3D" id="3.20.20.100">
    <property type="entry name" value="NADP-dependent oxidoreductase domain"/>
    <property type="match status" value="1"/>
</dbReference>
<evidence type="ECO:0000256" key="2">
    <source>
        <dbReference type="SAM" id="MobiDB-lite"/>
    </source>
</evidence>
<keyword evidence="5" id="KW-1185">Reference proteome</keyword>
<gene>
    <name evidence="4" type="ORF">HNR67_002975</name>
</gene>
<sequence length="347" mass="38138">MRLRTLGGTGIKVSPYCLGAMMFGAMGNADHGEAVRMIHTAFDAGINLVDTADVYSNGESEEILGKALKGRRDDIVVASKAHLPMGEDANRRGGSRRWLVRAVEDSLRRLDVDHLDLYQLHRPDEDTALDETLGALSDLVRSGKVRAAGTSTFPAELIVEMQWESERRGHVRMRTEQPPYSIFNRAAETSVLPTCARYGMGVLTWGPLNRGWLTGRYRPGYQLPEGAHPVQQQMFHPAIPANARKYAVIEQLLKLAADSGHSLAHLAVAFVLSHPAVTSAIIGPRTPEQLADLLAGKDTVLEDEVLNRIDELVPPGTVLNPDDSFYQPPGITDLSQRRRPRETRAAV</sequence>
<dbReference type="PANTHER" id="PTHR43364">
    <property type="entry name" value="NADH-SPECIFIC METHYLGLYOXAL REDUCTASE-RELATED"/>
    <property type="match status" value="1"/>
</dbReference>
<dbReference type="GO" id="GO:0016491">
    <property type="term" value="F:oxidoreductase activity"/>
    <property type="evidence" value="ECO:0007669"/>
    <property type="project" value="UniProtKB-KW"/>
</dbReference>
<organism evidence="4 5">
    <name type="scientific">Crossiella cryophila</name>
    <dbReference type="NCBI Taxonomy" id="43355"/>
    <lineage>
        <taxon>Bacteria</taxon>
        <taxon>Bacillati</taxon>
        <taxon>Actinomycetota</taxon>
        <taxon>Actinomycetes</taxon>
        <taxon>Pseudonocardiales</taxon>
        <taxon>Pseudonocardiaceae</taxon>
        <taxon>Crossiella</taxon>
    </lineage>
</organism>
<dbReference type="InterPro" id="IPR050523">
    <property type="entry name" value="AKR_Detox_Biosynth"/>
</dbReference>
<protein>
    <submittedName>
        <fullName evidence="4">Aryl-alcohol dehydrogenase-like predicted oxidoreductase</fullName>
    </submittedName>
</protein>
<dbReference type="RefSeq" id="WP_185002643.1">
    <property type="nucleotide sequence ID" value="NZ_BAAAUI010000012.1"/>
</dbReference>
<evidence type="ECO:0000256" key="1">
    <source>
        <dbReference type="ARBA" id="ARBA00023002"/>
    </source>
</evidence>
<dbReference type="Proteomes" id="UP000533598">
    <property type="component" value="Unassembled WGS sequence"/>
</dbReference>
<dbReference type="InterPro" id="IPR036812">
    <property type="entry name" value="NAD(P)_OxRdtase_dom_sf"/>
</dbReference>
<evidence type="ECO:0000313" key="4">
    <source>
        <dbReference type="EMBL" id="MBB4676857.1"/>
    </source>
</evidence>
<feature type="region of interest" description="Disordered" evidence="2">
    <location>
        <begin position="317"/>
        <end position="347"/>
    </location>
</feature>
<dbReference type="FunFam" id="3.20.20.100:FF:000004">
    <property type="entry name" value="Oxidoreductase, aldo/keto reductase"/>
    <property type="match status" value="1"/>
</dbReference>
<reference evidence="4 5" key="1">
    <citation type="submission" date="2020-08" db="EMBL/GenBank/DDBJ databases">
        <title>Sequencing the genomes of 1000 actinobacteria strains.</title>
        <authorList>
            <person name="Klenk H.-P."/>
        </authorList>
    </citation>
    <scope>NUCLEOTIDE SEQUENCE [LARGE SCALE GENOMIC DNA]</scope>
    <source>
        <strain evidence="4 5">DSM 44230</strain>
    </source>
</reference>
<comment type="caution">
    <text evidence="4">The sequence shown here is derived from an EMBL/GenBank/DDBJ whole genome shotgun (WGS) entry which is preliminary data.</text>
</comment>
<dbReference type="EMBL" id="JACHMH010000001">
    <property type="protein sequence ID" value="MBB4676857.1"/>
    <property type="molecule type" value="Genomic_DNA"/>
</dbReference>
<proteinExistence type="predicted"/>
<keyword evidence="1" id="KW-0560">Oxidoreductase</keyword>
<name>A0A7W7C955_9PSEU</name>
<evidence type="ECO:0000313" key="5">
    <source>
        <dbReference type="Proteomes" id="UP000533598"/>
    </source>
</evidence>
<dbReference type="InterPro" id="IPR020471">
    <property type="entry name" value="AKR"/>
</dbReference>
<dbReference type="PRINTS" id="PR00069">
    <property type="entry name" value="ALDKETRDTASE"/>
</dbReference>
<feature type="domain" description="NADP-dependent oxidoreductase" evidence="3">
    <location>
        <begin position="17"/>
        <end position="312"/>
    </location>
</feature>
<dbReference type="SUPFAM" id="SSF51430">
    <property type="entry name" value="NAD(P)-linked oxidoreductase"/>
    <property type="match status" value="1"/>
</dbReference>
<dbReference type="InterPro" id="IPR023210">
    <property type="entry name" value="NADP_OxRdtase_dom"/>
</dbReference>